<evidence type="ECO:0000256" key="3">
    <source>
        <dbReference type="ARBA" id="ARBA00022982"/>
    </source>
</evidence>
<evidence type="ECO:0000313" key="9">
    <source>
        <dbReference type="EMBL" id="MCV9387227.1"/>
    </source>
</evidence>
<evidence type="ECO:0000256" key="7">
    <source>
        <dbReference type="PIRNR" id="PIRNR000077"/>
    </source>
</evidence>
<dbReference type="PANTHER" id="PTHR45663">
    <property type="entry name" value="GEO12009P1"/>
    <property type="match status" value="1"/>
</dbReference>
<dbReference type="PROSITE" id="PS51352">
    <property type="entry name" value="THIOREDOXIN_2"/>
    <property type="match status" value="1"/>
</dbReference>
<dbReference type="PIRSF" id="PIRSF000077">
    <property type="entry name" value="Thioredoxin"/>
    <property type="match status" value="1"/>
</dbReference>
<dbReference type="CDD" id="cd02947">
    <property type="entry name" value="TRX_family"/>
    <property type="match status" value="1"/>
</dbReference>
<dbReference type="RefSeq" id="WP_264138053.1">
    <property type="nucleotide sequence ID" value="NZ_JAOYOD010000001.1"/>
</dbReference>
<dbReference type="Pfam" id="PF00085">
    <property type="entry name" value="Thioredoxin"/>
    <property type="match status" value="1"/>
</dbReference>
<reference evidence="9 10" key="1">
    <citation type="submission" date="2022-10" db="EMBL/GenBank/DDBJ databases">
        <title>Comparative genomics and taxonomic characterization of three novel marine species of genus Reichenbachiella exhibiting antioxidant and polysaccharide degradation activities.</title>
        <authorList>
            <person name="Muhammad N."/>
            <person name="Lee Y.-J."/>
            <person name="Ko J."/>
            <person name="Kim S.-G."/>
        </authorList>
    </citation>
    <scope>NUCLEOTIDE SEQUENCE [LARGE SCALE GENOMIC DNA]</scope>
    <source>
        <strain evidence="9 10">ABR2-5</strain>
    </source>
</reference>
<keyword evidence="4" id="KW-1015">Disulfide bond</keyword>
<dbReference type="InterPro" id="IPR017937">
    <property type="entry name" value="Thioredoxin_CS"/>
</dbReference>
<comment type="caution">
    <text evidence="9">The sequence shown here is derived from an EMBL/GenBank/DDBJ whole genome shotgun (WGS) entry which is preliminary data.</text>
</comment>
<evidence type="ECO:0000259" key="8">
    <source>
        <dbReference type="PROSITE" id="PS51352"/>
    </source>
</evidence>
<evidence type="ECO:0000256" key="6">
    <source>
        <dbReference type="NCBIfam" id="TIGR01068"/>
    </source>
</evidence>
<protein>
    <recommendedName>
        <fullName evidence="6 7">Thioredoxin</fullName>
    </recommendedName>
</protein>
<name>A0ABT3CUB6_9BACT</name>
<organism evidence="9 10">
    <name type="scientific">Reichenbachiella ulvae</name>
    <dbReference type="NCBI Taxonomy" id="2980104"/>
    <lineage>
        <taxon>Bacteria</taxon>
        <taxon>Pseudomonadati</taxon>
        <taxon>Bacteroidota</taxon>
        <taxon>Cytophagia</taxon>
        <taxon>Cytophagales</taxon>
        <taxon>Reichenbachiellaceae</taxon>
        <taxon>Reichenbachiella</taxon>
    </lineage>
</organism>
<proteinExistence type="inferred from homology"/>
<dbReference type="InterPro" id="IPR005746">
    <property type="entry name" value="Thioredoxin"/>
</dbReference>
<keyword evidence="3" id="KW-0249">Electron transport</keyword>
<dbReference type="SUPFAM" id="SSF52833">
    <property type="entry name" value="Thioredoxin-like"/>
    <property type="match status" value="1"/>
</dbReference>
<dbReference type="Gene3D" id="3.40.30.10">
    <property type="entry name" value="Glutaredoxin"/>
    <property type="match status" value="1"/>
</dbReference>
<evidence type="ECO:0000256" key="2">
    <source>
        <dbReference type="ARBA" id="ARBA00022448"/>
    </source>
</evidence>
<keyword evidence="2" id="KW-0813">Transport</keyword>
<accession>A0ABT3CUB6</accession>
<keyword evidence="10" id="KW-1185">Reference proteome</keyword>
<gene>
    <name evidence="9" type="primary">trxA</name>
    <name evidence="9" type="ORF">N7U62_11165</name>
</gene>
<evidence type="ECO:0000256" key="1">
    <source>
        <dbReference type="ARBA" id="ARBA00008987"/>
    </source>
</evidence>
<dbReference type="InterPro" id="IPR013766">
    <property type="entry name" value="Thioredoxin_domain"/>
</dbReference>
<evidence type="ECO:0000256" key="4">
    <source>
        <dbReference type="ARBA" id="ARBA00023157"/>
    </source>
</evidence>
<dbReference type="Proteomes" id="UP001300692">
    <property type="component" value="Unassembled WGS sequence"/>
</dbReference>
<sequence length="108" mass="11561">MGNKAIEITDSNFNEVLQSDQPVLVDFWAEWCGPCKMIGPVVEELAGDYEGKAVVGKVDVDSNPEVSAKYGVRSIPTLLVFKNGEVVDKQVGAVPKNVLAGKLDAQLA</sequence>
<feature type="domain" description="Thioredoxin" evidence="8">
    <location>
        <begin position="1"/>
        <end position="108"/>
    </location>
</feature>
<dbReference type="NCBIfam" id="TIGR01068">
    <property type="entry name" value="thioredoxin"/>
    <property type="match status" value="1"/>
</dbReference>
<dbReference type="PANTHER" id="PTHR45663:SF11">
    <property type="entry name" value="GEO12009P1"/>
    <property type="match status" value="1"/>
</dbReference>
<dbReference type="InterPro" id="IPR036249">
    <property type="entry name" value="Thioredoxin-like_sf"/>
</dbReference>
<dbReference type="PROSITE" id="PS00194">
    <property type="entry name" value="THIOREDOXIN_1"/>
    <property type="match status" value="1"/>
</dbReference>
<evidence type="ECO:0000256" key="5">
    <source>
        <dbReference type="ARBA" id="ARBA00023284"/>
    </source>
</evidence>
<evidence type="ECO:0000313" key="10">
    <source>
        <dbReference type="Proteomes" id="UP001300692"/>
    </source>
</evidence>
<keyword evidence="5" id="KW-0676">Redox-active center</keyword>
<dbReference type="PRINTS" id="PR00421">
    <property type="entry name" value="THIOREDOXIN"/>
</dbReference>
<comment type="similarity">
    <text evidence="1 7">Belongs to the thioredoxin family.</text>
</comment>
<dbReference type="EMBL" id="JAOYOD010000001">
    <property type="protein sequence ID" value="MCV9387227.1"/>
    <property type="molecule type" value="Genomic_DNA"/>
</dbReference>